<reference evidence="1 2" key="1">
    <citation type="journal article" date="2018" name="Sci. Data">
        <title>The draft genome sequence of cork oak.</title>
        <authorList>
            <person name="Ramos A.M."/>
            <person name="Usie A."/>
            <person name="Barbosa P."/>
            <person name="Barros P.M."/>
            <person name="Capote T."/>
            <person name="Chaves I."/>
            <person name="Simoes F."/>
            <person name="Abreu I."/>
            <person name="Carrasquinho I."/>
            <person name="Faro C."/>
            <person name="Guimaraes J.B."/>
            <person name="Mendonca D."/>
            <person name="Nobrega F."/>
            <person name="Rodrigues L."/>
            <person name="Saibo N.J.M."/>
            <person name="Varela M.C."/>
            <person name="Egas C."/>
            <person name="Matos J."/>
            <person name="Miguel C.M."/>
            <person name="Oliveira M.M."/>
            <person name="Ricardo C.P."/>
            <person name="Goncalves S."/>
        </authorList>
    </citation>
    <scope>NUCLEOTIDE SEQUENCE [LARGE SCALE GENOMIC DNA]</scope>
    <source>
        <strain evidence="2">cv. HL8</strain>
    </source>
</reference>
<dbReference type="EMBL" id="PKMF04000153">
    <property type="protein sequence ID" value="KAK7846592.1"/>
    <property type="molecule type" value="Genomic_DNA"/>
</dbReference>
<evidence type="ECO:0000313" key="2">
    <source>
        <dbReference type="Proteomes" id="UP000237347"/>
    </source>
</evidence>
<comment type="caution">
    <text evidence="1">The sequence shown here is derived from an EMBL/GenBank/DDBJ whole genome shotgun (WGS) entry which is preliminary data.</text>
</comment>
<protein>
    <submittedName>
        <fullName evidence="1">Uncharacterized protein</fullName>
    </submittedName>
</protein>
<sequence length="23" mass="2867">MRIRVIKVMVILQDHRLRDTIFI</sequence>
<name>A0AAW0L584_QUESU</name>
<gene>
    <name evidence="1" type="ORF">CFP56_007671</name>
</gene>
<dbReference type="AlphaFoldDB" id="A0AAW0L584"/>
<dbReference type="Proteomes" id="UP000237347">
    <property type="component" value="Unassembled WGS sequence"/>
</dbReference>
<evidence type="ECO:0000313" key="1">
    <source>
        <dbReference type="EMBL" id="KAK7846592.1"/>
    </source>
</evidence>
<proteinExistence type="predicted"/>
<keyword evidence="2" id="KW-1185">Reference proteome</keyword>
<accession>A0AAW0L584</accession>
<organism evidence="1 2">
    <name type="scientific">Quercus suber</name>
    <name type="common">Cork oak</name>
    <dbReference type="NCBI Taxonomy" id="58331"/>
    <lineage>
        <taxon>Eukaryota</taxon>
        <taxon>Viridiplantae</taxon>
        <taxon>Streptophyta</taxon>
        <taxon>Embryophyta</taxon>
        <taxon>Tracheophyta</taxon>
        <taxon>Spermatophyta</taxon>
        <taxon>Magnoliopsida</taxon>
        <taxon>eudicotyledons</taxon>
        <taxon>Gunneridae</taxon>
        <taxon>Pentapetalae</taxon>
        <taxon>rosids</taxon>
        <taxon>fabids</taxon>
        <taxon>Fagales</taxon>
        <taxon>Fagaceae</taxon>
        <taxon>Quercus</taxon>
    </lineage>
</organism>